<name>A0A1H3Z8N1_BIZPA</name>
<dbReference type="GO" id="GO:0000062">
    <property type="term" value="F:fatty-acyl-CoA binding"/>
    <property type="evidence" value="ECO:0007669"/>
    <property type="project" value="InterPro"/>
</dbReference>
<reference evidence="2 3" key="1">
    <citation type="submission" date="2016-10" db="EMBL/GenBank/DDBJ databases">
        <authorList>
            <person name="de Groot N.N."/>
        </authorList>
    </citation>
    <scope>NUCLEOTIDE SEQUENCE [LARGE SCALE GENOMIC DNA]</scope>
    <source>
        <strain evidence="2 3">DSM 23842</strain>
    </source>
</reference>
<gene>
    <name evidence="2" type="ORF">SAMN04487990_10834</name>
</gene>
<evidence type="ECO:0000313" key="3">
    <source>
        <dbReference type="Proteomes" id="UP000198846"/>
    </source>
</evidence>
<feature type="domain" description="ACB" evidence="1">
    <location>
        <begin position="20"/>
        <end position="91"/>
    </location>
</feature>
<dbReference type="AlphaFoldDB" id="A0A1H3Z8N1"/>
<organism evidence="2 3">
    <name type="scientific">Bizionia paragorgiae</name>
    <dbReference type="NCBI Taxonomy" id="283786"/>
    <lineage>
        <taxon>Bacteria</taxon>
        <taxon>Pseudomonadati</taxon>
        <taxon>Bacteroidota</taxon>
        <taxon>Flavobacteriia</taxon>
        <taxon>Flavobacteriales</taxon>
        <taxon>Flavobacteriaceae</taxon>
        <taxon>Bizionia</taxon>
    </lineage>
</organism>
<keyword evidence="3" id="KW-1185">Reference proteome</keyword>
<evidence type="ECO:0000259" key="1">
    <source>
        <dbReference type="Pfam" id="PF00887"/>
    </source>
</evidence>
<proteinExistence type="predicted"/>
<dbReference type="InterPro" id="IPR014352">
    <property type="entry name" value="FERM/acyl-CoA-bd_prot_sf"/>
</dbReference>
<dbReference type="SUPFAM" id="SSF47027">
    <property type="entry name" value="Acyl-CoA binding protein"/>
    <property type="match status" value="1"/>
</dbReference>
<dbReference type="Gene3D" id="1.20.80.10">
    <property type="match status" value="1"/>
</dbReference>
<dbReference type="STRING" id="283786.SAMN04487990_10834"/>
<dbReference type="EMBL" id="FNQK01000008">
    <property type="protein sequence ID" value="SEA20040.1"/>
    <property type="molecule type" value="Genomic_DNA"/>
</dbReference>
<dbReference type="Pfam" id="PF00887">
    <property type="entry name" value="ACBP"/>
    <property type="match status" value="1"/>
</dbReference>
<dbReference type="InterPro" id="IPR035984">
    <property type="entry name" value="Acyl-CoA-binding_sf"/>
</dbReference>
<evidence type="ECO:0000313" key="2">
    <source>
        <dbReference type="EMBL" id="SEA20040.1"/>
    </source>
</evidence>
<dbReference type="InterPro" id="IPR000582">
    <property type="entry name" value="Acyl-CoA-binding_protein"/>
</dbReference>
<dbReference type="Proteomes" id="UP000198846">
    <property type="component" value="Unassembled WGS sequence"/>
</dbReference>
<sequence>MVKVLLPKCKQMTSEELEITFNEAVDRINNHTEPFPADFLLRLYAYYKKATNNYERPSSRTPIINAFKTNALFQIKNISTDEAKKTYIELVNNYFLYRK</sequence>
<protein>
    <submittedName>
        <fullName evidence="2">Acyl-CoA-binding protein</fullName>
    </submittedName>
</protein>
<accession>A0A1H3Z8N1</accession>